<evidence type="ECO:0000313" key="3">
    <source>
        <dbReference type="Proteomes" id="UP000478837"/>
    </source>
</evidence>
<accession>A0A6L9MXI4</accession>
<dbReference type="GO" id="GO:0008081">
    <property type="term" value="F:phosphoric diester hydrolase activity"/>
    <property type="evidence" value="ECO:0007669"/>
    <property type="project" value="InterPro"/>
</dbReference>
<dbReference type="PROSITE" id="PS51704">
    <property type="entry name" value="GP_PDE"/>
    <property type="match status" value="1"/>
</dbReference>
<evidence type="ECO:0000259" key="1">
    <source>
        <dbReference type="PROSITE" id="PS51704"/>
    </source>
</evidence>
<dbReference type="EMBL" id="JAAAWP010000012">
    <property type="protein sequence ID" value="NDW22979.1"/>
    <property type="molecule type" value="Genomic_DNA"/>
</dbReference>
<dbReference type="Pfam" id="PF03009">
    <property type="entry name" value="GDPD"/>
    <property type="match status" value="1"/>
</dbReference>
<comment type="caution">
    <text evidence="2">The sequence shown here is derived from an EMBL/GenBank/DDBJ whole genome shotgun (WGS) entry which is preliminary data.</text>
</comment>
<dbReference type="Gene3D" id="3.20.20.190">
    <property type="entry name" value="Phosphatidylinositol (PI) phosphodiesterase"/>
    <property type="match status" value="1"/>
</dbReference>
<dbReference type="GO" id="GO:0006629">
    <property type="term" value="P:lipid metabolic process"/>
    <property type="evidence" value="ECO:0007669"/>
    <property type="project" value="InterPro"/>
</dbReference>
<name>A0A6L9MXI4_9ALTE</name>
<dbReference type="RefSeq" id="WP_163112643.1">
    <property type="nucleotide sequence ID" value="NZ_JAAAWP010000012.1"/>
</dbReference>
<dbReference type="SUPFAM" id="SSF51695">
    <property type="entry name" value="PLC-like phosphodiesterases"/>
    <property type="match status" value="1"/>
</dbReference>
<dbReference type="PANTHER" id="PTHR46211">
    <property type="entry name" value="GLYCEROPHOSPHORYL DIESTER PHOSPHODIESTERASE"/>
    <property type="match status" value="1"/>
</dbReference>
<dbReference type="InterPro" id="IPR017946">
    <property type="entry name" value="PLC-like_Pdiesterase_TIM-brl"/>
</dbReference>
<keyword evidence="3" id="KW-1185">Reference proteome</keyword>
<dbReference type="InterPro" id="IPR030395">
    <property type="entry name" value="GP_PDE_dom"/>
</dbReference>
<dbReference type="Proteomes" id="UP000478837">
    <property type="component" value="Unassembled WGS sequence"/>
</dbReference>
<dbReference type="AlphaFoldDB" id="A0A6L9MXI4"/>
<dbReference type="PANTHER" id="PTHR46211:SF1">
    <property type="entry name" value="GLYCEROPHOSPHODIESTER PHOSPHODIESTERASE, CYTOPLASMIC"/>
    <property type="match status" value="1"/>
</dbReference>
<gene>
    <name evidence="2" type="ORF">GTW09_15775</name>
</gene>
<feature type="domain" description="GP-PDE" evidence="1">
    <location>
        <begin position="1"/>
        <end position="228"/>
    </location>
</feature>
<organism evidence="2 3">
    <name type="scientific">Alteromonas hispanica</name>
    <dbReference type="NCBI Taxonomy" id="315421"/>
    <lineage>
        <taxon>Bacteria</taxon>
        <taxon>Pseudomonadati</taxon>
        <taxon>Pseudomonadota</taxon>
        <taxon>Gammaproteobacteria</taxon>
        <taxon>Alteromonadales</taxon>
        <taxon>Alteromonadaceae</taxon>
        <taxon>Alteromonas/Salinimonas group</taxon>
        <taxon>Alteromonas</taxon>
    </lineage>
</organism>
<protein>
    <submittedName>
        <fullName evidence="2">Glycerophosphodiester phosphodiesterase</fullName>
    </submittedName>
</protein>
<sequence length="230" mass="25885">MRIFAHRGASKVAPENTIKAFKVAFQQGADGIEFDTYQHESGIIVFHDRLLLRRARKAGYLLDTPWTELCKLDIGEGERIPTLSDSLKTVPQGRWCNIEIKHLHCVDSWVREVKKAVLNNDIQPEHILVSSFNHHWLANISKLWPEVKIGALTASFELDCTASARALNAYSVNIALDAVEKDFVEKARLDGFDVYVYTVDEPRDMKQLEAWGVTGIFTNVPDIALAVLAP</sequence>
<reference evidence="2 3" key="1">
    <citation type="submission" date="2020-01" db="EMBL/GenBank/DDBJ databases">
        <title>Genomes of bacteria type strains.</title>
        <authorList>
            <person name="Chen J."/>
            <person name="Zhu S."/>
            <person name="Yang J."/>
        </authorList>
    </citation>
    <scope>NUCLEOTIDE SEQUENCE [LARGE SCALE GENOMIC DNA]</scope>
    <source>
        <strain evidence="2 3">LMG 22958</strain>
    </source>
</reference>
<evidence type="ECO:0000313" key="2">
    <source>
        <dbReference type="EMBL" id="NDW22979.1"/>
    </source>
</evidence>
<proteinExistence type="predicted"/>
<dbReference type="CDD" id="cd08556">
    <property type="entry name" value="GDPD"/>
    <property type="match status" value="1"/>
</dbReference>